<gene>
    <name evidence="12" type="ORF">PXEA_LOCUS17756</name>
</gene>
<dbReference type="OrthoDB" id="1872379at2759"/>
<evidence type="ECO:0000256" key="10">
    <source>
        <dbReference type="PROSITE-ProRule" id="PRU00339"/>
    </source>
</evidence>
<dbReference type="EMBL" id="CAAALY010067094">
    <property type="protein sequence ID" value="VEL24316.1"/>
    <property type="molecule type" value="Genomic_DNA"/>
</dbReference>
<accession>A0A448WZT8</accession>
<evidence type="ECO:0000256" key="6">
    <source>
        <dbReference type="ARBA" id="ARBA00022989"/>
    </source>
</evidence>
<dbReference type="AlphaFoldDB" id="A0A448WZT8"/>
<reference evidence="12" key="1">
    <citation type="submission" date="2018-11" db="EMBL/GenBank/DDBJ databases">
        <authorList>
            <consortium name="Pathogen Informatics"/>
        </authorList>
    </citation>
    <scope>NUCLEOTIDE SEQUENCE</scope>
</reference>
<evidence type="ECO:0000256" key="7">
    <source>
        <dbReference type="ARBA" id="ARBA00023128"/>
    </source>
</evidence>
<name>A0A448WZT8_9PLAT</name>
<feature type="transmembrane region" description="Helical" evidence="11">
    <location>
        <begin position="12"/>
        <end position="32"/>
    </location>
</feature>
<keyword evidence="3" id="KW-0677">Repeat</keyword>
<dbReference type="SMART" id="SM00028">
    <property type="entry name" value="TPR"/>
    <property type="match status" value="3"/>
</dbReference>
<keyword evidence="13" id="KW-1185">Reference proteome</keyword>
<dbReference type="Gene3D" id="1.25.40.10">
    <property type="entry name" value="Tetratricopeptide repeat domain"/>
    <property type="match status" value="1"/>
</dbReference>
<feature type="repeat" description="TPR" evidence="10">
    <location>
        <begin position="59"/>
        <end position="92"/>
    </location>
</feature>
<dbReference type="PROSITE" id="PS50005">
    <property type="entry name" value="TPR"/>
    <property type="match status" value="2"/>
</dbReference>
<dbReference type="Proteomes" id="UP000784294">
    <property type="component" value="Unassembled WGS sequence"/>
</dbReference>
<evidence type="ECO:0000256" key="3">
    <source>
        <dbReference type="ARBA" id="ARBA00022737"/>
    </source>
</evidence>
<dbReference type="Pfam" id="PF13181">
    <property type="entry name" value="TPR_8"/>
    <property type="match status" value="1"/>
</dbReference>
<sequence length="207" mass="23579">MTITTHWKSIALLCIGTPVVCYSICILLNLTIGHRTASCSSKAADYSEDEATKSPYDQAMFFKNRGNKFFKASRYEQAIECYTNALKCCPEEAVNERATFYQNRAAANENLKNFEAALSDINSALELSPKYLKALNRRAHLFEKLDRLQECLLDVTACCIFEQFRNAENVLCVDRVLKRLGQQKAKEERPNLPRELPSTLFIQNYLG</sequence>
<dbReference type="GO" id="GO:0008320">
    <property type="term" value="F:protein transmembrane transporter activity"/>
    <property type="evidence" value="ECO:0007669"/>
    <property type="project" value="TreeGrafter"/>
</dbReference>
<evidence type="ECO:0000313" key="12">
    <source>
        <dbReference type="EMBL" id="VEL24316.1"/>
    </source>
</evidence>
<comment type="caution">
    <text evidence="12">The sequence shown here is derived from an EMBL/GenBank/DDBJ whole genome shotgun (WGS) entry which is preliminary data.</text>
</comment>
<evidence type="ECO:0000256" key="5">
    <source>
        <dbReference type="ARBA" id="ARBA00022803"/>
    </source>
</evidence>
<evidence type="ECO:0000256" key="4">
    <source>
        <dbReference type="ARBA" id="ARBA00022787"/>
    </source>
</evidence>
<dbReference type="InterPro" id="IPR019734">
    <property type="entry name" value="TPR_rpt"/>
</dbReference>
<keyword evidence="4" id="KW-1000">Mitochondrion outer membrane</keyword>
<comment type="similarity">
    <text evidence="9">Belongs to the Tom70 family.</text>
</comment>
<evidence type="ECO:0000256" key="8">
    <source>
        <dbReference type="ARBA" id="ARBA00023136"/>
    </source>
</evidence>
<keyword evidence="6 11" id="KW-1133">Transmembrane helix</keyword>
<proteinExistence type="inferred from homology"/>
<keyword evidence="5 10" id="KW-0802">TPR repeat</keyword>
<evidence type="ECO:0000256" key="11">
    <source>
        <dbReference type="SAM" id="Phobius"/>
    </source>
</evidence>
<evidence type="ECO:0000256" key="2">
    <source>
        <dbReference type="ARBA" id="ARBA00022692"/>
    </source>
</evidence>
<keyword evidence="2 11" id="KW-0812">Transmembrane</keyword>
<keyword evidence="7" id="KW-0496">Mitochondrion</keyword>
<dbReference type="SUPFAM" id="SSF48452">
    <property type="entry name" value="TPR-like"/>
    <property type="match status" value="1"/>
</dbReference>
<comment type="subcellular location">
    <subcellularLocation>
        <location evidence="1">Mitochondrion outer membrane</location>
        <topology evidence="1">Single-pass membrane protein</topology>
    </subcellularLocation>
</comment>
<evidence type="ECO:0000256" key="9">
    <source>
        <dbReference type="ARBA" id="ARBA00038030"/>
    </source>
</evidence>
<dbReference type="GO" id="GO:0005741">
    <property type="term" value="C:mitochondrial outer membrane"/>
    <property type="evidence" value="ECO:0007669"/>
    <property type="project" value="UniProtKB-SubCell"/>
</dbReference>
<dbReference type="GO" id="GO:0030150">
    <property type="term" value="P:protein import into mitochondrial matrix"/>
    <property type="evidence" value="ECO:0007669"/>
    <property type="project" value="TreeGrafter"/>
</dbReference>
<feature type="repeat" description="TPR" evidence="10">
    <location>
        <begin position="98"/>
        <end position="131"/>
    </location>
</feature>
<dbReference type="PANTHER" id="PTHR46208">
    <property type="entry name" value="MITOCHONDRIAL IMPORT RECEPTOR SUBUNIT TOM70"/>
    <property type="match status" value="1"/>
</dbReference>
<dbReference type="Pfam" id="PF00515">
    <property type="entry name" value="TPR_1"/>
    <property type="match status" value="1"/>
</dbReference>
<dbReference type="PANTHER" id="PTHR46208:SF1">
    <property type="entry name" value="MITOCHONDRIAL IMPORT RECEPTOR SUBUNIT TOM70"/>
    <property type="match status" value="1"/>
</dbReference>
<evidence type="ECO:0000256" key="1">
    <source>
        <dbReference type="ARBA" id="ARBA00004572"/>
    </source>
</evidence>
<dbReference type="GO" id="GO:0030943">
    <property type="term" value="F:mitochondrion targeting sequence binding"/>
    <property type="evidence" value="ECO:0007669"/>
    <property type="project" value="TreeGrafter"/>
</dbReference>
<evidence type="ECO:0000313" key="13">
    <source>
        <dbReference type="Proteomes" id="UP000784294"/>
    </source>
</evidence>
<dbReference type="InterPro" id="IPR011990">
    <property type="entry name" value="TPR-like_helical_dom_sf"/>
</dbReference>
<organism evidence="12 13">
    <name type="scientific">Protopolystoma xenopodis</name>
    <dbReference type="NCBI Taxonomy" id="117903"/>
    <lineage>
        <taxon>Eukaryota</taxon>
        <taxon>Metazoa</taxon>
        <taxon>Spiralia</taxon>
        <taxon>Lophotrochozoa</taxon>
        <taxon>Platyhelminthes</taxon>
        <taxon>Monogenea</taxon>
        <taxon>Polyopisthocotylea</taxon>
        <taxon>Polystomatidea</taxon>
        <taxon>Polystomatidae</taxon>
        <taxon>Protopolystoma</taxon>
    </lineage>
</organism>
<keyword evidence="8 11" id="KW-0472">Membrane</keyword>
<dbReference type="GO" id="GO:0045039">
    <property type="term" value="P:protein insertion into mitochondrial inner membrane"/>
    <property type="evidence" value="ECO:0007669"/>
    <property type="project" value="TreeGrafter"/>
</dbReference>
<protein>
    <submittedName>
        <fullName evidence="12">Uncharacterized protein</fullName>
    </submittedName>
</protein>